<dbReference type="InterPro" id="IPR001041">
    <property type="entry name" value="2Fe-2S_ferredoxin-type"/>
</dbReference>
<dbReference type="Gene3D" id="1.10.150.120">
    <property type="entry name" value="[2Fe-2S]-binding domain"/>
    <property type="match status" value="1"/>
</dbReference>
<dbReference type="InterPro" id="IPR002888">
    <property type="entry name" value="2Fe-2S-bd"/>
</dbReference>
<evidence type="ECO:0000256" key="1">
    <source>
        <dbReference type="ARBA" id="ARBA00022714"/>
    </source>
</evidence>
<evidence type="ECO:0000256" key="3">
    <source>
        <dbReference type="ARBA" id="ARBA00023002"/>
    </source>
</evidence>
<dbReference type="AlphaFoldDB" id="A0A9X0QYK0"/>
<gene>
    <name evidence="8" type="ORF">H7965_11565</name>
</gene>
<dbReference type="SUPFAM" id="SSF47741">
    <property type="entry name" value="CO dehydrogenase ISP C-domain like"/>
    <property type="match status" value="1"/>
</dbReference>
<keyword evidence="2" id="KW-0479">Metal-binding</keyword>
<feature type="domain" description="2Fe-2S ferredoxin-type" evidence="7">
    <location>
        <begin position="47"/>
        <end position="123"/>
    </location>
</feature>
<sequence>MTTQPTPGVVGRRSLLGSGAVSAAAPLLAVAPAAAQPTPILKETAVLDLVLRVNGQEHRLALDPRVTLLDALREELGLTGAKKGCDQGQCGACTVLLDGRRVLSCLTLAARAAGGAVTTIEGLATEDGGLHPMQQAFLDHDAFQCGYCTPGQIMSAIGCVQEGHAGTPDEIREAMSGNLCRCAAYPNIVAAIEQAKPQMAGRRTERG</sequence>
<evidence type="ECO:0000313" key="9">
    <source>
        <dbReference type="Proteomes" id="UP000600101"/>
    </source>
</evidence>
<dbReference type="PANTHER" id="PTHR45331:SF2">
    <property type="entry name" value="OXIDOREDUCTASE WITH IRON-SULFUR SUBUNIT"/>
    <property type="match status" value="1"/>
</dbReference>
<dbReference type="Gene3D" id="3.10.20.30">
    <property type="match status" value="1"/>
</dbReference>
<accession>A0A9X0QYK0</accession>
<feature type="chain" id="PRO_5040791785" evidence="6">
    <location>
        <begin position="24"/>
        <end position="207"/>
    </location>
</feature>
<evidence type="ECO:0000256" key="2">
    <source>
        <dbReference type="ARBA" id="ARBA00022723"/>
    </source>
</evidence>
<dbReference type="CDD" id="cd00207">
    <property type="entry name" value="fer2"/>
    <property type="match status" value="1"/>
</dbReference>
<evidence type="ECO:0000313" key="8">
    <source>
        <dbReference type="EMBL" id="MBC4015960.1"/>
    </source>
</evidence>
<dbReference type="PROSITE" id="PS00197">
    <property type="entry name" value="2FE2S_FER_1"/>
    <property type="match status" value="1"/>
</dbReference>
<evidence type="ECO:0000256" key="6">
    <source>
        <dbReference type="SAM" id="SignalP"/>
    </source>
</evidence>
<comment type="caution">
    <text evidence="8">The sequence shown here is derived from an EMBL/GenBank/DDBJ whole genome shotgun (WGS) entry which is preliminary data.</text>
</comment>
<dbReference type="GO" id="GO:0046872">
    <property type="term" value="F:metal ion binding"/>
    <property type="evidence" value="ECO:0007669"/>
    <property type="project" value="UniProtKB-KW"/>
</dbReference>
<dbReference type="InterPro" id="IPR052914">
    <property type="entry name" value="Aldehyde_Oxdr_Iron-Sulfur"/>
</dbReference>
<protein>
    <submittedName>
        <fullName evidence="8">(2Fe-2S)-binding protein</fullName>
    </submittedName>
</protein>
<dbReference type="GO" id="GO:0016903">
    <property type="term" value="F:oxidoreductase activity, acting on the aldehyde or oxo group of donors"/>
    <property type="evidence" value="ECO:0007669"/>
    <property type="project" value="TreeGrafter"/>
</dbReference>
<evidence type="ECO:0000256" key="5">
    <source>
        <dbReference type="ARBA" id="ARBA00023014"/>
    </source>
</evidence>
<dbReference type="InterPro" id="IPR036884">
    <property type="entry name" value="2Fe-2S-bd_dom_sf"/>
</dbReference>
<keyword evidence="9" id="KW-1185">Reference proteome</keyword>
<dbReference type="GO" id="GO:0051537">
    <property type="term" value="F:2 iron, 2 sulfur cluster binding"/>
    <property type="evidence" value="ECO:0007669"/>
    <property type="project" value="UniProtKB-KW"/>
</dbReference>
<name>A0A9X0QYK0_9PROT</name>
<dbReference type="InterPro" id="IPR006058">
    <property type="entry name" value="2Fe2S_fd_BS"/>
</dbReference>
<keyword evidence="1" id="KW-0001">2Fe-2S</keyword>
<evidence type="ECO:0000259" key="7">
    <source>
        <dbReference type="PROSITE" id="PS51085"/>
    </source>
</evidence>
<dbReference type="PROSITE" id="PS51318">
    <property type="entry name" value="TAT"/>
    <property type="match status" value="1"/>
</dbReference>
<dbReference type="Pfam" id="PF00111">
    <property type="entry name" value="Fer2"/>
    <property type="match status" value="1"/>
</dbReference>
<dbReference type="Proteomes" id="UP000600101">
    <property type="component" value="Unassembled WGS sequence"/>
</dbReference>
<keyword evidence="4" id="KW-0408">Iron</keyword>
<dbReference type="EMBL" id="JACOMF010000011">
    <property type="protein sequence ID" value="MBC4015960.1"/>
    <property type="molecule type" value="Genomic_DNA"/>
</dbReference>
<dbReference type="Pfam" id="PF01799">
    <property type="entry name" value="Fer2_2"/>
    <property type="match status" value="1"/>
</dbReference>
<dbReference type="InterPro" id="IPR012675">
    <property type="entry name" value="Beta-grasp_dom_sf"/>
</dbReference>
<keyword evidence="3" id="KW-0560">Oxidoreductase</keyword>
<dbReference type="SUPFAM" id="SSF54292">
    <property type="entry name" value="2Fe-2S ferredoxin-like"/>
    <property type="match status" value="1"/>
</dbReference>
<evidence type="ECO:0000256" key="4">
    <source>
        <dbReference type="ARBA" id="ARBA00023004"/>
    </source>
</evidence>
<organism evidence="8 9">
    <name type="scientific">Siccirubricoccus deserti</name>
    <dbReference type="NCBI Taxonomy" id="2013562"/>
    <lineage>
        <taxon>Bacteria</taxon>
        <taxon>Pseudomonadati</taxon>
        <taxon>Pseudomonadota</taxon>
        <taxon>Alphaproteobacteria</taxon>
        <taxon>Acetobacterales</taxon>
        <taxon>Roseomonadaceae</taxon>
        <taxon>Siccirubricoccus</taxon>
    </lineage>
</organism>
<dbReference type="RefSeq" id="WP_186770735.1">
    <property type="nucleotide sequence ID" value="NZ_JACOMF010000011.1"/>
</dbReference>
<keyword evidence="6" id="KW-0732">Signal</keyword>
<dbReference type="PROSITE" id="PS51085">
    <property type="entry name" value="2FE2S_FER_2"/>
    <property type="match status" value="1"/>
</dbReference>
<dbReference type="FunFam" id="1.10.150.120:FF:000003">
    <property type="entry name" value="Carbon monoxide dehydrogenase, small subunit"/>
    <property type="match status" value="1"/>
</dbReference>
<reference evidence="8" key="1">
    <citation type="submission" date="2020-08" db="EMBL/GenBank/DDBJ databases">
        <authorList>
            <person name="Hu Y."/>
            <person name="Nguyen S.V."/>
            <person name="Li F."/>
            <person name="Fanning S."/>
        </authorList>
    </citation>
    <scope>NUCLEOTIDE SEQUENCE</scope>
    <source>
        <strain evidence="8">SYSU D8009</strain>
    </source>
</reference>
<proteinExistence type="predicted"/>
<keyword evidence="5" id="KW-0411">Iron-sulfur</keyword>
<dbReference type="PANTHER" id="PTHR45331">
    <property type="entry name" value="OXIDOREDUCTASE, IRON-SULPHUR BINDING SUBUNIT-RELATED-RELATED"/>
    <property type="match status" value="1"/>
</dbReference>
<dbReference type="InterPro" id="IPR006311">
    <property type="entry name" value="TAT_signal"/>
</dbReference>
<dbReference type="InterPro" id="IPR036010">
    <property type="entry name" value="2Fe-2S_ferredoxin-like_sf"/>
</dbReference>
<feature type="signal peptide" evidence="6">
    <location>
        <begin position="1"/>
        <end position="23"/>
    </location>
</feature>
<dbReference type="FunFam" id="3.10.20.30:FF:000020">
    <property type="entry name" value="Xanthine dehydrogenase iron-sulfur subunit"/>
    <property type="match status" value="1"/>
</dbReference>